<organism evidence="1 2">
    <name type="scientific">Eptatretus burgeri</name>
    <name type="common">Inshore hagfish</name>
    <dbReference type="NCBI Taxonomy" id="7764"/>
    <lineage>
        <taxon>Eukaryota</taxon>
        <taxon>Metazoa</taxon>
        <taxon>Chordata</taxon>
        <taxon>Craniata</taxon>
        <taxon>Vertebrata</taxon>
        <taxon>Cyclostomata</taxon>
        <taxon>Myxini</taxon>
        <taxon>Myxiniformes</taxon>
        <taxon>Myxinidae</taxon>
        <taxon>Eptatretinae</taxon>
        <taxon>Eptatretus</taxon>
    </lineage>
</organism>
<accession>A0A8C4WZN1</accession>
<dbReference type="Gene3D" id="2.60.40.10">
    <property type="entry name" value="Immunoglobulins"/>
    <property type="match status" value="1"/>
</dbReference>
<evidence type="ECO:0000313" key="1">
    <source>
        <dbReference type="Ensembl" id="ENSEBUP00000022637.1"/>
    </source>
</evidence>
<dbReference type="SUPFAM" id="SSF49265">
    <property type="entry name" value="Fibronectin type III"/>
    <property type="match status" value="1"/>
</dbReference>
<dbReference type="InterPro" id="IPR036116">
    <property type="entry name" value="FN3_sf"/>
</dbReference>
<dbReference type="InterPro" id="IPR003961">
    <property type="entry name" value="FN3_dom"/>
</dbReference>
<dbReference type="GeneTree" id="ENSGT00940000153469"/>
<name>A0A8C4WZN1_EPTBU</name>
<dbReference type="Ensembl" id="ENSEBUT00000023212.1">
    <property type="protein sequence ID" value="ENSEBUP00000022637.1"/>
    <property type="gene ID" value="ENSEBUG00000013947.1"/>
</dbReference>
<dbReference type="InterPro" id="IPR013783">
    <property type="entry name" value="Ig-like_fold"/>
</dbReference>
<protein>
    <submittedName>
        <fullName evidence="1">Cytokine receptor-like factor 3</fullName>
    </submittedName>
</protein>
<sequence length="535" mass="58832">MIGDKLIYFKVNPNAVVLKMETFLLYCSSSRSAQRTSCTIEKLLISPGKVGSSVVWGSQFKLPFLTVWSCHHSELSNQAIADMTLPGAMQMEHLVMEPELVHEARETISAATSYRLDLQHRQAELAKARKQVESSANDARIVLKRHFGRLHEELGRQMEARLAVLLAEVNSIERSACQPLDKCQELLQQKVDAVADLMTQGEAALQVHSGAPEKLLDLRDAAARVQLGSLPEVPSLNDVPCLSANLPRPVLPGLELHLSTHGAVAAQPPIRIDDIVERPGALHLRWTKVDEDYPVDEYVVQCSEILEGQHAQGSVGDNVSILYRGPKCEFTAVRLVCGTKYSFRAGIRCSEKDVDDDATVWSVPQVGSTSLPSHEWSVGHLGFTLNRQRDMALRNAITDASVLYSRSASYRCGQSLAFRVECAGQSCRTDSIGLSMELLPDTKTLRHCGAFCIGSSGAVFVNGKEMTNQLPPLAAGMTVTFETEPVLSHGGDFRLRVSVACGEREVVSDWPLQQPQLKLFFGCSFLHAGWELLVF</sequence>
<keyword evidence="2" id="KW-1185">Reference proteome</keyword>
<proteinExistence type="predicted"/>
<dbReference type="OMA" id="HEWTPGF"/>
<evidence type="ECO:0000313" key="2">
    <source>
        <dbReference type="Proteomes" id="UP000694388"/>
    </source>
</evidence>
<dbReference type="AlphaFoldDB" id="A0A8C4WZN1"/>
<reference evidence="1" key="2">
    <citation type="submission" date="2025-09" db="UniProtKB">
        <authorList>
            <consortium name="Ensembl"/>
        </authorList>
    </citation>
    <scope>IDENTIFICATION</scope>
</reference>
<reference evidence="1" key="1">
    <citation type="submission" date="2025-08" db="UniProtKB">
        <authorList>
            <consortium name="Ensembl"/>
        </authorList>
    </citation>
    <scope>IDENTIFICATION</scope>
</reference>
<dbReference type="CDD" id="cd00063">
    <property type="entry name" value="FN3"/>
    <property type="match status" value="1"/>
</dbReference>
<dbReference type="Proteomes" id="UP000694388">
    <property type="component" value="Unplaced"/>
</dbReference>